<evidence type="ECO:0000256" key="1">
    <source>
        <dbReference type="HAMAP-Rule" id="MF_00645"/>
    </source>
</evidence>
<dbReference type="Gene3D" id="3.30.700.20">
    <property type="entry name" value="Hypothetical protein ph0010, domain 1"/>
    <property type="match status" value="1"/>
</dbReference>
<dbReference type="InterPro" id="IPR027485">
    <property type="entry name" value="AMMECR1_N"/>
</dbReference>
<dbReference type="Pfam" id="PF01871">
    <property type="entry name" value="AMMECR1"/>
    <property type="match status" value="1"/>
</dbReference>
<dbReference type="InterPro" id="IPR023472">
    <property type="entry name" value="Uncharacterised_MJ0810"/>
</dbReference>
<dbReference type="InterPro" id="IPR036071">
    <property type="entry name" value="AMMECR1_dom_sf"/>
</dbReference>
<dbReference type="PROSITE" id="PS51112">
    <property type="entry name" value="AMMECR1"/>
    <property type="match status" value="1"/>
</dbReference>
<accession>A0A3R9PRW2</accession>
<dbReference type="Proteomes" id="UP000278149">
    <property type="component" value="Unassembled WGS sequence"/>
</dbReference>
<dbReference type="Gene3D" id="3.30.1490.150">
    <property type="entry name" value="Hypothetical protein ph0010, domain 2"/>
    <property type="match status" value="1"/>
</dbReference>
<dbReference type="EMBL" id="RCOR01000014">
    <property type="protein sequence ID" value="RSN70084.1"/>
    <property type="molecule type" value="Genomic_DNA"/>
</dbReference>
<dbReference type="AlphaFoldDB" id="A0A3R9PRW2"/>
<name>A0A3R9PRW2_9CREN</name>
<dbReference type="SUPFAM" id="SSF143447">
    <property type="entry name" value="AMMECR1-like"/>
    <property type="match status" value="1"/>
</dbReference>
<dbReference type="RefSeq" id="WP_125740852.1">
    <property type="nucleotide sequence ID" value="NZ_RCOR01000014.1"/>
</dbReference>
<dbReference type="PANTHER" id="PTHR13016">
    <property type="entry name" value="AMMECR1 HOMOLOG"/>
    <property type="match status" value="1"/>
</dbReference>
<gene>
    <name evidence="3" type="ORF">D9Q81_01890</name>
</gene>
<dbReference type="NCBIfam" id="TIGR04335">
    <property type="entry name" value="AmmeMemoSam_A"/>
    <property type="match status" value="1"/>
</dbReference>
<evidence type="ECO:0000313" key="4">
    <source>
        <dbReference type="Proteomes" id="UP000278149"/>
    </source>
</evidence>
<dbReference type="PANTHER" id="PTHR13016:SF0">
    <property type="entry name" value="AMME SYNDROME CANDIDATE GENE 1 PROTEIN"/>
    <property type="match status" value="1"/>
</dbReference>
<protein>
    <recommendedName>
        <fullName evidence="1">Protein D9Q81_01890</fullName>
    </recommendedName>
</protein>
<proteinExistence type="inferred from homology"/>
<dbReference type="NCBIfam" id="TIGR00296">
    <property type="entry name" value="TIGR00296 family protein"/>
    <property type="match status" value="1"/>
</dbReference>
<evidence type="ECO:0000313" key="3">
    <source>
        <dbReference type="EMBL" id="RSN70084.1"/>
    </source>
</evidence>
<evidence type="ECO:0000259" key="2">
    <source>
        <dbReference type="PROSITE" id="PS51112"/>
    </source>
</evidence>
<comment type="caution">
    <text evidence="3">The sequence shown here is derived from an EMBL/GenBank/DDBJ whole genome shotgun (WGS) entry which is preliminary data.</text>
</comment>
<dbReference type="InterPro" id="IPR027623">
    <property type="entry name" value="AmmeMemoSam_A"/>
</dbReference>
<dbReference type="InterPro" id="IPR023473">
    <property type="entry name" value="AMMECR1"/>
</dbReference>
<sequence>MHLGLDEGSFLVRLARMSIVSFFANREILEIKPPYPKLEEKSGVFVTLNTYPEGELRGCIGFPEPIYPLYKAVVRAALAAAFEDPRFPPLSEDEIDRVTIEVSVLTPPERIDTMVSRREELPELIVVGKHGLIVRRGRLSGLLLPQVAVEYSWSPEEFLDQTCIKAWMRPGCWLSEGTEVYRFSALVFAEESPNGKVVIREL</sequence>
<reference evidence="3 4" key="1">
    <citation type="submission" date="2018-10" db="EMBL/GenBank/DDBJ databases">
        <title>Co-occurring genomic capacity for anaerobic methane metabolism and dissimilatory sulfite reduction discovered in the Korarchaeota.</title>
        <authorList>
            <person name="Mckay L.J."/>
            <person name="Dlakic M."/>
            <person name="Fields M.W."/>
            <person name="Delmont T.O."/>
            <person name="Eren A.M."/>
            <person name="Jay Z.J."/>
            <person name="Klingelsmith K.B."/>
            <person name="Rusch D.B."/>
            <person name="Inskeep W.P."/>
        </authorList>
    </citation>
    <scope>NUCLEOTIDE SEQUENCE [LARGE SCALE GENOMIC DNA]</scope>
    <source>
        <strain evidence="3 4">WS</strain>
    </source>
</reference>
<feature type="domain" description="AMMECR1" evidence="2">
    <location>
        <begin position="6"/>
        <end position="199"/>
    </location>
</feature>
<organism evidence="3 4">
    <name type="scientific">Candidatus Korarchaeum cryptofilum</name>
    <dbReference type="NCBI Taxonomy" id="498846"/>
    <lineage>
        <taxon>Archaea</taxon>
        <taxon>Thermoproteota</taxon>
        <taxon>Candidatus Korarchaeia</taxon>
        <taxon>Candidatus Korarchaeales</taxon>
        <taxon>Candidatus Korarchaeaceae</taxon>
        <taxon>Candidatus Korarchaeum</taxon>
    </lineage>
</organism>
<dbReference type="InterPro" id="IPR002733">
    <property type="entry name" value="AMMECR1_domain"/>
</dbReference>
<dbReference type="HAMAP" id="MF_00645">
    <property type="entry name" value="AMMECR1"/>
    <property type="match status" value="1"/>
</dbReference>